<evidence type="ECO:0000313" key="3">
    <source>
        <dbReference type="Proteomes" id="UP001152888"/>
    </source>
</evidence>
<dbReference type="EMBL" id="CAKOFQ010007265">
    <property type="protein sequence ID" value="CAH1996695.1"/>
    <property type="molecule type" value="Genomic_DNA"/>
</dbReference>
<protein>
    <submittedName>
        <fullName evidence="2">Uncharacterized protein</fullName>
    </submittedName>
</protein>
<dbReference type="Proteomes" id="UP001152888">
    <property type="component" value="Unassembled WGS sequence"/>
</dbReference>
<proteinExistence type="predicted"/>
<gene>
    <name evidence="2" type="ORF">ACAOBT_LOCUS23335</name>
</gene>
<sequence>MLFDDCFFLYSNYHEGLRPKHPLGYRGAIGGYMGKGGTPHGLWRGNTCACNMHTFWPRLRDPPGGTSAFDSQRPATTYGQSQHP</sequence>
<evidence type="ECO:0000256" key="1">
    <source>
        <dbReference type="SAM" id="MobiDB-lite"/>
    </source>
</evidence>
<keyword evidence="3" id="KW-1185">Reference proteome</keyword>
<feature type="compositionally biased region" description="Polar residues" evidence="1">
    <location>
        <begin position="68"/>
        <end position="84"/>
    </location>
</feature>
<evidence type="ECO:0000313" key="2">
    <source>
        <dbReference type="EMBL" id="CAH1996695.1"/>
    </source>
</evidence>
<comment type="caution">
    <text evidence="2">The sequence shown here is derived from an EMBL/GenBank/DDBJ whole genome shotgun (WGS) entry which is preliminary data.</text>
</comment>
<accession>A0A9P0LH33</accession>
<feature type="region of interest" description="Disordered" evidence="1">
    <location>
        <begin position="60"/>
        <end position="84"/>
    </location>
</feature>
<dbReference type="AlphaFoldDB" id="A0A9P0LH33"/>
<organism evidence="2 3">
    <name type="scientific">Acanthoscelides obtectus</name>
    <name type="common">Bean weevil</name>
    <name type="synonym">Bruchus obtectus</name>
    <dbReference type="NCBI Taxonomy" id="200917"/>
    <lineage>
        <taxon>Eukaryota</taxon>
        <taxon>Metazoa</taxon>
        <taxon>Ecdysozoa</taxon>
        <taxon>Arthropoda</taxon>
        <taxon>Hexapoda</taxon>
        <taxon>Insecta</taxon>
        <taxon>Pterygota</taxon>
        <taxon>Neoptera</taxon>
        <taxon>Endopterygota</taxon>
        <taxon>Coleoptera</taxon>
        <taxon>Polyphaga</taxon>
        <taxon>Cucujiformia</taxon>
        <taxon>Chrysomeloidea</taxon>
        <taxon>Chrysomelidae</taxon>
        <taxon>Bruchinae</taxon>
        <taxon>Bruchini</taxon>
        <taxon>Acanthoscelides</taxon>
    </lineage>
</organism>
<reference evidence="2" key="1">
    <citation type="submission" date="2022-03" db="EMBL/GenBank/DDBJ databases">
        <authorList>
            <person name="Sayadi A."/>
        </authorList>
    </citation>
    <scope>NUCLEOTIDE SEQUENCE</scope>
</reference>
<name>A0A9P0LH33_ACAOB</name>